<gene>
    <name evidence="2" type="ORF">MFIFM68171_10125</name>
</gene>
<keyword evidence="3" id="KW-1185">Reference proteome</keyword>
<evidence type="ECO:0000313" key="3">
    <source>
        <dbReference type="Proteomes" id="UP001628179"/>
    </source>
</evidence>
<protein>
    <submittedName>
        <fullName evidence="2">Uncharacterized protein</fullName>
    </submittedName>
</protein>
<feature type="region of interest" description="Disordered" evidence="1">
    <location>
        <begin position="387"/>
        <end position="415"/>
    </location>
</feature>
<sequence>MARSDITYTYYYTGPSDSSDAAARESERCGVEGCGKKQCYYEDGKEKTRIYSKYCYHHTCERTFPVEEGYHCAHPKKKEYRYCRDHQKCVEPGCRELGEYHGRNGDPYVPYVCDQHRCTVPHCYSRAEDRQQKRCTAHTTKCTVSGCDRPCHLHRDGRLDLACAVHYGNFKCAWAGCTRRKPGYDIKYCLAHKCAIPTCGNGRDPSGASVCATHRCTFPTCLNAVAEPSDPSSLACLEEHTCKTARCLFPRISNGSGTAAAGLFCRAHTCGMPGCAREARLPGSRYCAERHACTVAGCAEARLEPLSSSSSASGPGRATLSPTDYGMPALGGKCAKHASVGGGGGRERRERAASLDVRVDLDGLRERLDRDRKRLSDDVGRMVRLEREREERERRERDRAEGYGGYPGWERWYER</sequence>
<dbReference type="Proteomes" id="UP001628179">
    <property type="component" value="Unassembled WGS sequence"/>
</dbReference>
<reference evidence="2 3" key="1">
    <citation type="submission" date="2024-09" db="EMBL/GenBank/DDBJ databases">
        <title>Itraconazole resistance in Madurella fahalii resulting from another homologue of gene encoding cytochrome P450 14-alpha sterol demethylase (CYP51).</title>
        <authorList>
            <person name="Yoshioka I."/>
            <person name="Fahal A.H."/>
            <person name="Kaneko S."/>
            <person name="Yaguchi T."/>
        </authorList>
    </citation>
    <scope>NUCLEOTIDE SEQUENCE [LARGE SCALE GENOMIC DNA]</scope>
    <source>
        <strain evidence="2 3">IFM 68171</strain>
    </source>
</reference>
<feature type="compositionally biased region" description="Basic and acidic residues" evidence="1">
    <location>
        <begin position="387"/>
        <end position="401"/>
    </location>
</feature>
<name>A0ABQ0GQB4_9PEZI</name>
<accession>A0ABQ0GQB4</accession>
<evidence type="ECO:0000256" key="1">
    <source>
        <dbReference type="SAM" id="MobiDB-lite"/>
    </source>
</evidence>
<organism evidence="2 3">
    <name type="scientific">Madurella fahalii</name>
    <dbReference type="NCBI Taxonomy" id="1157608"/>
    <lineage>
        <taxon>Eukaryota</taxon>
        <taxon>Fungi</taxon>
        <taxon>Dikarya</taxon>
        <taxon>Ascomycota</taxon>
        <taxon>Pezizomycotina</taxon>
        <taxon>Sordariomycetes</taxon>
        <taxon>Sordariomycetidae</taxon>
        <taxon>Sordariales</taxon>
        <taxon>Sordariales incertae sedis</taxon>
        <taxon>Madurella</taxon>
    </lineage>
</organism>
<dbReference type="EMBL" id="BAAFSV010000006">
    <property type="protein sequence ID" value="GAB1319915.1"/>
    <property type="molecule type" value="Genomic_DNA"/>
</dbReference>
<evidence type="ECO:0000313" key="2">
    <source>
        <dbReference type="EMBL" id="GAB1319915.1"/>
    </source>
</evidence>
<dbReference type="GeneID" id="98180867"/>
<proteinExistence type="predicted"/>
<comment type="caution">
    <text evidence="2">The sequence shown here is derived from an EMBL/GenBank/DDBJ whole genome shotgun (WGS) entry which is preliminary data.</text>
</comment>
<dbReference type="RefSeq" id="XP_070921645.1">
    <property type="nucleotide sequence ID" value="XM_071065544.1"/>
</dbReference>